<dbReference type="Gene3D" id="3.10.10.10">
    <property type="entry name" value="HIV Type 1 Reverse Transcriptase, subunit A, domain 1"/>
    <property type="match status" value="1"/>
</dbReference>
<dbReference type="Pfam" id="PF13975">
    <property type="entry name" value="gag-asp_proteas"/>
    <property type="match status" value="1"/>
</dbReference>
<evidence type="ECO:0000256" key="15">
    <source>
        <dbReference type="ARBA" id="ARBA00023268"/>
    </source>
</evidence>
<keyword evidence="14" id="KW-0233">DNA recombination</keyword>
<dbReference type="Gene3D" id="3.30.420.10">
    <property type="entry name" value="Ribonuclease H-like superfamily/Ribonuclease H"/>
    <property type="match status" value="1"/>
</dbReference>
<dbReference type="Gene3D" id="1.10.340.70">
    <property type="match status" value="1"/>
</dbReference>
<feature type="domain" description="Chromo" evidence="16">
    <location>
        <begin position="940"/>
        <end position="993"/>
    </location>
</feature>
<dbReference type="Pfam" id="PF00078">
    <property type="entry name" value="RVT_1"/>
    <property type="match status" value="1"/>
</dbReference>
<dbReference type="PROSITE" id="PS50013">
    <property type="entry name" value="CHROMO_2"/>
    <property type="match status" value="1"/>
</dbReference>
<dbReference type="InterPro" id="IPR041577">
    <property type="entry name" value="RT_RNaseH_2"/>
</dbReference>
<dbReference type="FunFam" id="3.30.420.10:FF:000219">
    <property type="entry name" value="Putative retroelement"/>
    <property type="match status" value="1"/>
</dbReference>
<dbReference type="GO" id="GO:0003964">
    <property type="term" value="F:RNA-directed DNA polymerase activity"/>
    <property type="evidence" value="ECO:0007669"/>
    <property type="project" value="UniProtKB-KW"/>
</dbReference>
<dbReference type="InterPro" id="IPR056924">
    <property type="entry name" value="SH3_Tf2-1"/>
</dbReference>
<dbReference type="PROSITE" id="PS50878">
    <property type="entry name" value="RT_POL"/>
    <property type="match status" value="1"/>
</dbReference>
<keyword evidence="20" id="KW-1185">Reference proteome</keyword>
<dbReference type="Gene3D" id="2.40.70.10">
    <property type="entry name" value="Acid Proteases"/>
    <property type="match status" value="1"/>
</dbReference>
<dbReference type="SUPFAM" id="SSF54160">
    <property type="entry name" value="Chromo domain-like"/>
    <property type="match status" value="1"/>
</dbReference>
<organism evidence="19 20">
    <name type="scientific">Hordeum vulgare subsp. vulgare</name>
    <name type="common">Domesticated barley</name>
    <dbReference type="NCBI Taxonomy" id="112509"/>
    <lineage>
        <taxon>Eukaryota</taxon>
        <taxon>Viridiplantae</taxon>
        <taxon>Streptophyta</taxon>
        <taxon>Embryophyta</taxon>
        <taxon>Tracheophyta</taxon>
        <taxon>Spermatophyta</taxon>
        <taxon>Magnoliopsida</taxon>
        <taxon>Liliopsida</taxon>
        <taxon>Poales</taxon>
        <taxon>Poaceae</taxon>
        <taxon>BOP clade</taxon>
        <taxon>Pooideae</taxon>
        <taxon>Triticodae</taxon>
        <taxon>Triticeae</taxon>
        <taxon>Hordeinae</taxon>
        <taxon>Hordeum</taxon>
    </lineage>
</organism>
<dbReference type="CDD" id="cd01647">
    <property type="entry name" value="RT_LTR"/>
    <property type="match status" value="1"/>
</dbReference>
<dbReference type="GO" id="GO:0046872">
    <property type="term" value="F:metal ion binding"/>
    <property type="evidence" value="ECO:0007669"/>
    <property type="project" value="UniProtKB-KW"/>
</dbReference>
<evidence type="ECO:0008006" key="21">
    <source>
        <dbReference type="Google" id="ProtNLM"/>
    </source>
</evidence>
<keyword evidence="6" id="KW-0064">Aspartyl protease</keyword>
<reference evidence="19" key="3">
    <citation type="submission" date="2022-01" db="UniProtKB">
        <authorList>
            <consortium name="EnsemblPlants"/>
        </authorList>
    </citation>
    <scope>IDENTIFICATION</scope>
    <source>
        <strain evidence="19">subsp. vulgare</strain>
    </source>
</reference>
<evidence type="ECO:0000256" key="10">
    <source>
        <dbReference type="ARBA" id="ARBA00022908"/>
    </source>
</evidence>
<dbReference type="Pfam" id="PF24626">
    <property type="entry name" value="SH3_Tf2-1"/>
    <property type="match status" value="1"/>
</dbReference>
<sequence>MAGIKTAKTMLLPVTINGERLTALVDMGSMHNFLSGDAMRRLALQPAGSEKFSVTVANGDRLACQGVARQVPVLIGDEPFSIDCVGIDLGCYDFILGINFLSTLGPILWDLDVLSLIFWREGDRRVQWTGIDGSGAVTPQLQLMAAALDEAHPLLADLLQQHTDIFDEPQGLPPVRPCDHRIHLLPDTTPVAVRSYRYPQLQKDELKRQVAVMLAQGIIRISTSPFSTLVLLVRKPDGTWRFCIDYRALNALTSKDKFLIPVVDELLDELDGARFFTKLDLRSGYHQVCMHPDDIKKTAFRTHHGHFEFLVMPFGLSNASATFQALMNNVLSPYLRRFVLVFFYDILIYSASWAEHLQHVAIIFNELLAHRLHLKRSKCSFGTTSVAYLGHVISADGVAMEANKVAAVAAWPIPRSPRELRGFLGLAGYYRKYIRDFGLIVAPLTRLLRRDAFSWDEEATTAFEALQRALTTGRVLQMPDFDMPFMVDCDASGIGFGVVLHQGEGPLAFFSRPFAARHHKLAAYERELIGLVQAGLRQRLDTGELDAPWRLDEGLLLHGRRIFVPDHDDLRHQVVTLAHSAGHEGMQKTLHRLRVDFYIPGDGAMVCDWVRSCMTCQRNKTETLRPAGLLQPLDVPSQVWADISMDFIEGLPKVGGKSVILTVVDRFSKYAHFIALGHPYTAASVAWAFFDGIVRLHVFTSSIVSDRDPVFRGHVWRDLFRLASVKLRMSTAFHPQTDGQSEVVNKVIAMYLRCVTGDRPRAWVDWLAWVEYCYNTSYHSALRTTPFEVVYGRPPPTMLPYEPGTARSETAGDLLRTRDDILAQARQRLLQAQQMARKYYDAHHREAEFAVGDWVCLRLLHRTTQSLDLRSKRKLGARYVGPFRVLERVDTLAYRLELPAGSRLHDVFHVGLLKAYRGDPPAATPTLPPTSDGRLLPASAQVAKVLQAQQRRGVWHVLVQWTGLPKEEATWEKLDDFRQQFPDVQLKDELFQKAGRDVMTGTTYQRRRPNGQG</sequence>
<keyword evidence="2" id="KW-0808">Transferase</keyword>
<keyword evidence="8" id="KW-0378">Hydrolase</keyword>
<dbReference type="InterPro" id="IPR043128">
    <property type="entry name" value="Rev_trsase/Diguanyl_cyclase"/>
</dbReference>
<evidence type="ECO:0000256" key="6">
    <source>
        <dbReference type="ARBA" id="ARBA00022750"/>
    </source>
</evidence>
<keyword evidence="1" id="KW-0645">Protease</keyword>
<dbReference type="GO" id="GO:0003887">
    <property type="term" value="F:DNA-directed DNA polymerase activity"/>
    <property type="evidence" value="ECO:0007669"/>
    <property type="project" value="UniProtKB-KW"/>
</dbReference>
<evidence type="ECO:0000256" key="13">
    <source>
        <dbReference type="ARBA" id="ARBA00023125"/>
    </source>
</evidence>
<feature type="domain" description="Reverse transcriptase" evidence="17">
    <location>
        <begin position="214"/>
        <end position="393"/>
    </location>
</feature>
<dbReference type="EnsemblPlants" id="HORVU.MOREX.r3.7HG0689210.1">
    <property type="protein sequence ID" value="HORVU.MOREX.r3.7HG0689210.1"/>
    <property type="gene ID" value="HORVU.MOREX.r3.7HG0689210"/>
</dbReference>
<dbReference type="InterPro" id="IPR043502">
    <property type="entry name" value="DNA/RNA_pol_sf"/>
</dbReference>
<dbReference type="InterPro" id="IPR012337">
    <property type="entry name" value="RNaseH-like_sf"/>
</dbReference>
<reference evidence="19" key="2">
    <citation type="submission" date="2020-10" db="EMBL/GenBank/DDBJ databases">
        <authorList>
            <person name="Scholz U."/>
            <person name="Mascher M."/>
            <person name="Fiebig A."/>
        </authorList>
    </citation>
    <scope>NUCLEOTIDE SEQUENCE [LARGE SCALE GENOMIC DNA]</scope>
    <source>
        <strain evidence="19">cv. Morex</strain>
    </source>
</reference>
<feature type="domain" description="Integrase catalytic" evidence="18">
    <location>
        <begin position="632"/>
        <end position="794"/>
    </location>
</feature>
<dbReference type="Gramene" id="HORVU.MOREX.r3.7HG0689210.1">
    <property type="protein sequence ID" value="HORVU.MOREX.r3.7HG0689210.1"/>
    <property type="gene ID" value="HORVU.MOREX.r3.7HG0689210"/>
</dbReference>
<keyword evidence="11" id="KW-0695">RNA-directed DNA polymerase</keyword>
<dbReference type="InterPro" id="IPR000477">
    <property type="entry name" value="RT_dom"/>
</dbReference>
<evidence type="ECO:0000256" key="14">
    <source>
        <dbReference type="ARBA" id="ARBA00023172"/>
    </source>
</evidence>
<evidence type="ECO:0000256" key="12">
    <source>
        <dbReference type="ARBA" id="ARBA00022932"/>
    </source>
</evidence>
<dbReference type="AlphaFoldDB" id="A0A8I6YF11"/>
<name>A0A8I6YF11_HORVV</name>
<evidence type="ECO:0000256" key="7">
    <source>
        <dbReference type="ARBA" id="ARBA00022759"/>
    </source>
</evidence>
<dbReference type="Gene3D" id="2.40.50.40">
    <property type="match status" value="1"/>
</dbReference>
<proteinExistence type="predicted"/>
<dbReference type="InterPro" id="IPR050951">
    <property type="entry name" value="Retrovirus_Pol_polyprotein"/>
</dbReference>
<protein>
    <recommendedName>
        <fullName evidence="21">Reverse transcriptase</fullName>
    </recommendedName>
</protein>
<evidence type="ECO:0000259" key="17">
    <source>
        <dbReference type="PROSITE" id="PS50878"/>
    </source>
</evidence>
<dbReference type="GO" id="GO:0015074">
    <property type="term" value="P:DNA integration"/>
    <property type="evidence" value="ECO:0007669"/>
    <property type="project" value="UniProtKB-KW"/>
</dbReference>
<dbReference type="SUPFAM" id="SSF53098">
    <property type="entry name" value="Ribonuclease H-like"/>
    <property type="match status" value="1"/>
</dbReference>
<evidence type="ECO:0000256" key="8">
    <source>
        <dbReference type="ARBA" id="ARBA00022801"/>
    </source>
</evidence>
<evidence type="ECO:0000256" key="1">
    <source>
        <dbReference type="ARBA" id="ARBA00022670"/>
    </source>
</evidence>
<evidence type="ECO:0000256" key="3">
    <source>
        <dbReference type="ARBA" id="ARBA00022695"/>
    </source>
</evidence>
<evidence type="ECO:0000256" key="9">
    <source>
        <dbReference type="ARBA" id="ARBA00022842"/>
    </source>
</evidence>
<keyword evidence="4" id="KW-0540">Nuclease</keyword>
<dbReference type="Pfam" id="PF17919">
    <property type="entry name" value="RT_RNaseH_2"/>
    <property type="match status" value="1"/>
</dbReference>
<dbReference type="PANTHER" id="PTHR37984:SF5">
    <property type="entry name" value="PROTEIN NYNRIN-LIKE"/>
    <property type="match status" value="1"/>
</dbReference>
<evidence type="ECO:0000313" key="19">
    <source>
        <dbReference type="EnsemblPlants" id="HORVU.MOREX.r3.7HG0689210.1"/>
    </source>
</evidence>
<dbReference type="PROSITE" id="PS50994">
    <property type="entry name" value="INTEGRASE"/>
    <property type="match status" value="1"/>
</dbReference>
<keyword evidence="5" id="KW-0479">Metal-binding</keyword>
<keyword evidence="12" id="KW-0239">DNA-directed DNA polymerase</keyword>
<evidence type="ECO:0000313" key="20">
    <source>
        <dbReference type="Proteomes" id="UP000011116"/>
    </source>
</evidence>
<evidence type="ECO:0000259" key="18">
    <source>
        <dbReference type="PROSITE" id="PS50994"/>
    </source>
</evidence>
<evidence type="ECO:0000256" key="2">
    <source>
        <dbReference type="ARBA" id="ARBA00022679"/>
    </source>
</evidence>
<dbReference type="FunFam" id="3.30.70.270:FF:000020">
    <property type="entry name" value="Transposon Tf2-6 polyprotein-like Protein"/>
    <property type="match status" value="1"/>
</dbReference>
<dbReference type="GO" id="GO:0006310">
    <property type="term" value="P:DNA recombination"/>
    <property type="evidence" value="ECO:0007669"/>
    <property type="project" value="UniProtKB-KW"/>
</dbReference>
<keyword evidence="3" id="KW-0548">Nucleotidyltransferase</keyword>
<dbReference type="GO" id="GO:0003677">
    <property type="term" value="F:DNA binding"/>
    <property type="evidence" value="ECO:0007669"/>
    <property type="project" value="UniProtKB-KW"/>
</dbReference>
<dbReference type="InterPro" id="IPR036397">
    <property type="entry name" value="RNaseH_sf"/>
</dbReference>
<dbReference type="SMART" id="SM00298">
    <property type="entry name" value="CHROMO"/>
    <property type="match status" value="1"/>
</dbReference>
<keyword evidence="15" id="KW-0511">Multifunctional enzyme</keyword>
<dbReference type="SUPFAM" id="SSF56672">
    <property type="entry name" value="DNA/RNA polymerases"/>
    <property type="match status" value="1"/>
</dbReference>
<dbReference type="InterPro" id="IPR001584">
    <property type="entry name" value="Integrase_cat-core"/>
</dbReference>
<dbReference type="PANTHER" id="PTHR37984">
    <property type="entry name" value="PROTEIN CBG26694"/>
    <property type="match status" value="1"/>
</dbReference>
<keyword evidence="7" id="KW-0255">Endonuclease</keyword>
<evidence type="ECO:0000256" key="5">
    <source>
        <dbReference type="ARBA" id="ARBA00022723"/>
    </source>
</evidence>
<dbReference type="Pfam" id="PF17921">
    <property type="entry name" value="Integrase_H2C2"/>
    <property type="match status" value="1"/>
</dbReference>
<dbReference type="GO" id="GO:0004190">
    <property type="term" value="F:aspartic-type endopeptidase activity"/>
    <property type="evidence" value="ECO:0007669"/>
    <property type="project" value="UniProtKB-KW"/>
</dbReference>
<dbReference type="Gene3D" id="3.30.70.270">
    <property type="match status" value="2"/>
</dbReference>
<reference evidence="20" key="1">
    <citation type="journal article" date="2012" name="Nature">
        <title>A physical, genetic and functional sequence assembly of the barley genome.</title>
        <authorList>
            <consortium name="The International Barley Genome Sequencing Consortium"/>
            <person name="Mayer K.F."/>
            <person name="Waugh R."/>
            <person name="Brown J.W."/>
            <person name="Schulman A."/>
            <person name="Langridge P."/>
            <person name="Platzer M."/>
            <person name="Fincher G.B."/>
            <person name="Muehlbauer G.J."/>
            <person name="Sato K."/>
            <person name="Close T.J."/>
            <person name="Wise R.P."/>
            <person name="Stein N."/>
        </authorList>
    </citation>
    <scope>NUCLEOTIDE SEQUENCE [LARGE SCALE GENOMIC DNA]</scope>
    <source>
        <strain evidence="20">cv. Morex</strain>
    </source>
</reference>
<dbReference type="InterPro" id="IPR021109">
    <property type="entry name" value="Peptidase_aspartic_dom_sf"/>
</dbReference>
<dbReference type="GO" id="GO:0006508">
    <property type="term" value="P:proteolysis"/>
    <property type="evidence" value="ECO:0007669"/>
    <property type="project" value="UniProtKB-KW"/>
</dbReference>
<accession>A0A8I6YF11</accession>
<evidence type="ECO:0000256" key="4">
    <source>
        <dbReference type="ARBA" id="ARBA00022722"/>
    </source>
</evidence>
<evidence type="ECO:0000256" key="11">
    <source>
        <dbReference type="ARBA" id="ARBA00022918"/>
    </source>
</evidence>
<dbReference type="Proteomes" id="UP000011116">
    <property type="component" value="Chromosome 7H"/>
</dbReference>
<keyword evidence="9" id="KW-0460">Magnesium</keyword>
<dbReference type="InterPro" id="IPR041588">
    <property type="entry name" value="Integrase_H2C2"/>
</dbReference>
<evidence type="ECO:0000259" key="16">
    <source>
        <dbReference type="PROSITE" id="PS50013"/>
    </source>
</evidence>
<dbReference type="GO" id="GO:0004519">
    <property type="term" value="F:endonuclease activity"/>
    <property type="evidence" value="ECO:0007669"/>
    <property type="project" value="UniProtKB-KW"/>
</dbReference>
<dbReference type="FunFam" id="3.10.10.10:FF:000007">
    <property type="entry name" value="Retrovirus-related Pol polyprotein from transposon 17.6-like Protein"/>
    <property type="match status" value="1"/>
</dbReference>
<keyword evidence="10" id="KW-0229">DNA integration</keyword>
<dbReference type="InterPro" id="IPR016197">
    <property type="entry name" value="Chromo-like_dom_sf"/>
</dbReference>
<dbReference type="CDD" id="cd00303">
    <property type="entry name" value="retropepsin_like"/>
    <property type="match status" value="1"/>
</dbReference>
<dbReference type="InterPro" id="IPR000953">
    <property type="entry name" value="Chromo/chromo_shadow_dom"/>
</dbReference>
<keyword evidence="13" id="KW-0238">DNA-binding</keyword>
<dbReference type="SUPFAM" id="SSF50630">
    <property type="entry name" value="Acid proteases"/>
    <property type="match status" value="1"/>
</dbReference>
<dbReference type="SMR" id="A0A8I6YF11"/>